<dbReference type="Pfam" id="PF12704">
    <property type="entry name" value="MacB_PCD"/>
    <property type="match status" value="2"/>
</dbReference>
<feature type="domain" description="MacB-like periplasmic core" evidence="8">
    <location>
        <begin position="429"/>
        <end position="606"/>
    </location>
</feature>
<dbReference type="PANTHER" id="PTHR30572:SF18">
    <property type="entry name" value="ABC-TYPE MACROLIDE FAMILY EXPORT SYSTEM PERMEASE COMPONENT 2"/>
    <property type="match status" value="1"/>
</dbReference>
<proteinExistence type="predicted"/>
<dbReference type="GO" id="GO:0005886">
    <property type="term" value="C:plasma membrane"/>
    <property type="evidence" value="ECO:0007669"/>
    <property type="project" value="UniProtKB-SubCell"/>
</dbReference>
<dbReference type="Pfam" id="PF02687">
    <property type="entry name" value="FtsX"/>
    <property type="match status" value="2"/>
</dbReference>
<evidence type="ECO:0000259" key="8">
    <source>
        <dbReference type="Pfam" id="PF12704"/>
    </source>
</evidence>
<dbReference type="GO" id="GO:0022857">
    <property type="term" value="F:transmembrane transporter activity"/>
    <property type="evidence" value="ECO:0007669"/>
    <property type="project" value="TreeGrafter"/>
</dbReference>
<evidence type="ECO:0000313" key="10">
    <source>
        <dbReference type="Proteomes" id="UP000001601"/>
    </source>
</evidence>
<organism evidence="9 10">
    <name type="scientific">Leeuwenhoekiella blandensis (strain CECT 7118 / CCUG 51940 / KCTC 22103 / MED217)</name>
    <name type="common">Flavobacterium sp. (strain MED217)</name>
    <dbReference type="NCBI Taxonomy" id="398720"/>
    <lineage>
        <taxon>Bacteria</taxon>
        <taxon>Pseudomonadati</taxon>
        <taxon>Bacteroidota</taxon>
        <taxon>Flavobacteriia</taxon>
        <taxon>Flavobacteriales</taxon>
        <taxon>Flavobacteriaceae</taxon>
        <taxon>Leeuwenhoekiella</taxon>
    </lineage>
</organism>
<feature type="transmembrane region" description="Helical" evidence="6">
    <location>
        <begin position="323"/>
        <end position="350"/>
    </location>
</feature>
<keyword evidence="4 6" id="KW-1133">Transmembrane helix</keyword>
<sequence length="790" mass="87490">MFRNYIKIAWRSLRKNTLTSSLSLAGLVVGVISFLLLGTYILNELRYDRFNEKADRIVYVNYSYKSPSDAEATISRYTPTAVAPVAKREFFEVEDAVRVYKYDRREVEIDGKNFTERNMILADASILNIFSFDFLNGNSKSALNKPNAVILTQTTATRYFGAQPALGKSVVINDNVWEVTGVIEDNLPYSSLQFDLLGSYQSSKRAEREIWNSANDHSYLLLKDAQQRTQVEQKFNAFVQKEFEEDFQAGFKMHFDFVPLNEDHLSAEASGNLKTYLFILGALAVLLLTIAAINFTNLMTAKSVERLREIGVRKVMGAPRKSLIAQFLTEAGVIIVLAIMIGTLGALALLPTFNNLTGLNISLASWDWSYFVITLVVLLCSTTLLAGGWPALILSRFKPATALKNNTSSLSKSGSVRKLLIVFQFTVSVVFIIGTLVAKRQLDYIKDTDTGLDRSNVVVVDANGMSQQTVESFKNALLASQSISNVTTSSHTPVDMQGGYSIQVNGQESGISITAAPVDKDYVTTLDMHVIAGSNFNETDKMQVKVASEERTYAFMLNETAANKLGFTPEEAIGKAVNLNGRAGYVKGVLQDFNFVSLHQKITPVALFAEYDWSAKVLIKVQGNTAQALSEIQQVWKAFKPDSAITYSFLDQDYQNLYESEQRTAKILNVFAAITILISCLGLFGLSVFMAAQRKKEIGIRKVLGASIAQITYLLSISFLKLIVIALCVAMPLAWYITTTWLQDFAYKISDPYELYFLAGGIAITIALLTLSIQAIKAAIANPVKSLRTE</sequence>
<evidence type="ECO:0000256" key="6">
    <source>
        <dbReference type="SAM" id="Phobius"/>
    </source>
</evidence>
<evidence type="ECO:0000256" key="3">
    <source>
        <dbReference type="ARBA" id="ARBA00022692"/>
    </source>
</evidence>
<feature type="domain" description="ABC3 transporter permease C-terminal" evidence="7">
    <location>
        <begin position="669"/>
        <end position="783"/>
    </location>
</feature>
<dbReference type="eggNOG" id="COG0577">
    <property type="taxonomic scope" value="Bacteria"/>
</dbReference>
<accession>A3XKX2</accession>
<reference evidence="9 10" key="1">
    <citation type="journal article" date="2007" name="Nature">
        <title>Light stimulates growth of proteorhodopsin-containing marine Flavobacteria.</title>
        <authorList>
            <person name="Gomez-Consarnau L."/>
            <person name="Gonzalez J.M."/>
            <person name="Coll-Llado M."/>
            <person name="Gourdon P."/>
            <person name="Pascher T."/>
            <person name="Neutze R."/>
            <person name="Pedros-Alio C."/>
            <person name="Pinhassi J."/>
        </authorList>
    </citation>
    <scope>NUCLEOTIDE SEQUENCE [LARGE SCALE GENOMIC DNA]</scope>
    <source>
        <strain evidence="9 10">MED217</strain>
    </source>
</reference>
<dbReference type="PANTHER" id="PTHR30572">
    <property type="entry name" value="MEMBRANE COMPONENT OF TRANSPORTER-RELATED"/>
    <property type="match status" value="1"/>
</dbReference>
<dbReference type="OrthoDB" id="8740261at2"/>
<feature type="transmembrane region" description="Helical" evidence="6">
    <location>
        <begin position="713"/>
        <end position="735"/>
    </location>
</feature>
<dbReference type="EMBL" id="AANC01000003">
    <property type="protein sequence ID" value="EAQ49806.1"/>
    <property type="molecule type" value="Genomic_DNA"/>
</dbReference>
<feature type="transmembrane region" description="Helical" evidence="6">
    <location>
        <begin position="276"/>
        <end position="298"/>
    </location>
</feature>
<keyword evidence="5 6" id="KW-0472">Membrane</keyword>
<feature type="transmembrane region" description="Helical" evidence="6">
    <location>
        <begin position="21"/>
        <end position="42"/>
    </location>
</feature>
<evidence type="ECO:0000256" key="2">
    <source>
        <dbReference type="ARBA" id="ARBA00022475"/>
    </source>
</evidence>
<feature type="transmembrane region" description="Helical" evidence="6">
    <location>
        <begin position="370"/>
        <end position="394"/>
    </location>
</feature>
<dbReference type="InterPro" id="IPR003838">
    <property type="entry name" value="ABC3_permease_C"/>
</dbReference>
<feature type="transmembrane region" description="Helical" evidence="6">
    <location>
        <begin position="670"/>
        <end position="692"/>
    </location>
</feature>
<evidence type="ECO:0000256" key="5">
    <source>
        <dbReference type="ARBA" id="ARBA00023136"/>
    </source>
</evidence>
<comment type="subcellular location">
    <subcellularLocation>
        <location evidence="1">Cell membrane</location>
        <topology evidence="1">Multi-pass membrane protein</topology>
    </subcellularLocation>
</comment>
<dbReference type="STRING" id="398720.MED217_01610"/>
<dbReference type="RefSeq" id="WP_009778717.1">
    <property type="nucleotide sequence ID" value="NZ_CH672395.1"/>
</dbReference>
<dbReference type="InterPro" id="IPR050250">
    <property type="entry name" value="Macrolide_Exporter_MacB"/>
</dbReference>
<name>A3XKX2_LEEBM</name>
<feature type="transmembrane region" description="Helical" evidence="6">
    <location>
        <begin position="755"/>
        <end position="776"/>
    </location>
</feature>
<dbReference type="Proteomes" id="UP000001601">
    <property type="component" value="Unassembled WGS sequence"/>
</dbReference>
<dbReference type="HOGENOM" id="CLU_008713_1_0_10"/>
<evidence type="ECO:0000313" key="9">
    <source>
        <dbReference type="EMBL" id="EAQ49806.1"/>
    </source>
</evidence>
<evidence type="ECO:0000259" key="7">
    <source>
        <dbReference type="Pfam" id="PF02687"/>
    </source>
</evidence>
<keyword evidence="10" id="KW-1185">Reference proteome</keyword>
<feature type="domain" description="ABC3 transporter permease C-terminal" evidence="7">
    <location>
        <begin position="282"/>
        <end position="393"/>
    </location>
</feature>
<evidence type="ECO:0000256" key="4">
    <source>
        <dbReference type="ARBA" id="ARBA00022989"/>
    </source>
</evidence>
<dbReference type="InterPro" id="IPR025857">
    <property type="entry name" value="MacB_PCD"/>
</dbReference>
<gene>
    <name evidence="9" type="ORF">MED217_01610</name>
</gene>
<dbReference type="AlphaFoldDB" id="A3XKX2"/>
<evidence type="ECO:0000256" key="1">
    <source>
        <dbReference type="ARBA" id="ARBA00004651"/>
    </source>
</evidence>
<feature type="transmembrane region" description="Helical" evidence="6">
    <location>
        <begin position="419"/>
        <end position="438"/>
    </location>
</feature>
<protein>
    <submittedName>
        <fullName evidence="9">Putative ABC transporter permease</fullName>
    </submittedName>
</protein>
<keyword evidence="2" id="KW-1003">Cell membrane</keyword>
<comment type="caution">
    <text evidence="9">The sequence shown here is derived from an EMBL/GenBank/DDBJ whole genome shotgun (WGS) entry which is preliminary data.</text>
</comment>
<keyword evidence="3 6" id="KW-0812">Transmembrane</keyword>
<feature type="domain" description="MacB-like periplasmic core" evidence="8">
    <location>
        <begin position="20"/>
        <end position="236"/>
    </location>
</feature>